<keyword evidence="2" id="KW-1185">Reference proteome</keyword>
<evidence type="ECO:0000313" key="2">
    <source>
        <dbReference type="Proteomes" id="UP000054217"/>
    </source>
</evidence>
<proteinExistence type="predicted"/>
<accession>A0A0C3JFS9</accession>
<protein>
    <submittedName>
        <fullName evidence="1">Uncharacterized protein</fullName>
    </submittedName>
</protein>
<reference evidence="2" key="2">
    <citation type="submission" date="2015-01" db="EMBL/GenBank/DDBJ databases">
        <title>Evolutionary Origins and Diversification of the Mycorrhizal Mutualists.</title>
        <authorList>
            <consortium name="DOE Joint Genome Institute"/>
            <consortium name="Mycorrhizal Genomics Consortium"/>
            <person name="Kohler A."/>
            <person name="Kuo A."/>
            <person name="Nagy L.G."/>
            <person name="Floudas D."/>
            <person name="Copeland A."/>
            <person name="Barry K.W."/>
            <person name="Cichocki N."/>
            <person name="Veneault-Fourrey C."/>
            <person name="LaButti K."/>
            <person name="Lindquist E.A."/>
            <person name="Lipzen A."/>
            <person name="Lundell T."/>
            <person name="Morin E."/>
            <person name="Murat C."/>
            <person name="Riley R."/>
            <person name="Ohm R."/>
            <person name="Sun H."/>
            <person name="Tunlid A."/>
            <person name="Henrissat B."/>
            <person name="Grigoriev I.V."/>
            <person name="Hibbett D.S."/>
            <person name="Martin F."/>
        </authorList>
    </citation>
    <scope>NUCLEOTIDE SEQUENCE [LARGE SCALE GENOMIC DNA]</scope>
    <source>
        <strain evidence="2">Marx 270</strain>
    </source>
</reference>
<organism evidence="1 2">
    <name type="scientific">Pisolithus tinctorius Marx 270</name>
    <dbReference type="NCBI Taxonomy" id="870435"/>
    <lineage>
        <taxon>Eukaryota</taxon>
        <taxon>Fungi</taxon>
        <taxon>Dikarya</taxon>
        <taxon>Basidiomycota</taxon>
        <taxon>Agaricomycotina</taxon>
        <taxon>Agaricomycetes</taxon>
        <taxon>Agaricomycetidae</taxon>
        <taxon>Boletales</taxon>
        <taxon>Sclerodermatineae</taxon>
        <taxon>Pisolithaceae</taxon>
        <taxon>Pisolithus</taxon>
    </lineage>
</organism>
<dbReference type="EMBL" id="KN831958">
    <property type="protein sequence ID" value="KIO07933.1"/>
    <property type="molecule type" value="Genomic_DNA"/>
</dbReference>
<name>A0A0C3JFS9_PISTI</name>
<evidence type="ECO:0000313" key="1">
    <source>
        <dbReference type="EMBL" id="KIO07933.1"/>
    </source>
</evidence>
<dbReference type="HOGENOM" id="CLU_2574815_0_0_1"/>
<reference evidence="1 2" key="1">
    <citation type="submission" date="2014-04" db="EMBL/GenBank/DDBJ databases">
        <authorList>
            <consortium name="DOE Joint Genome Institute"/>
            <person name="Kuo A."/>
            <person name="Kohler A."/>
            <person name="Costa M.D."/>
            <person name="Nagy L.G."/>
            <person name="Floudas D."/>
            <person name="Copeland A."/>
            <person name="Barry K.W."/>
            <person name="Cichocki N."/>
            <person name="Veneault-Fourrey C."/>
            <person name="LaButti K."/>
            <person name="Lindquist E.A."/>
            <person name="Lipzen A."/>
            <person name="Lundell T."/>
            <person name="Morin E."/>
            <person name="Murat C."/>
            <person name="Sun H."/>
            <person name="Tunlid A."/>
            <person name="Henrissat B."/>
            <person name="Grigoriev I.V."/>
            <person name="Hibbett D.S."/>
            <person name="Martin F."/>
            <person name="Nordberg H.P."/>
            <person name="Cantor M.N."/>
            <person name="Hua S.X."/>
        </authorList>
    </citation>
    <scope>NUCLEOTIDE SEQUENCE [LARGE SCALE GENOMIC DNA]</scope>
    <source>
        <strain evidence="1 2">Marx 270</strain>
    </source>
</reference>
<gene>
    <name evidence="1" type="ORF">M404DRAFT_377192</name>
</gene>
<dbReference type="InParanoid" id="A0A0C3JFS9"/>
<dbReference type="AlphaFoldDB" id="A0A0C3JFS9"/>
<dbReference type="Proteomes" id="UP000054217">
    <property type="component" value="Unassembled WGS sequence"/>
</dbReference>
<sequence>MKLPKHRPIGMQRSLHQLPYEHGLENMLHAYGQRHSPVPCSSCSERKKRILKFQLYQLHLPVRAALEPFHHVHSAGCSMKH</sequence>